<dbReference type="SUPFAM" id="SSF56672">
    <property type="entry name" value="DNA/RNA polymerases"/>
    <property type="match status" value="1"/>
</dbReference>
<dbReference type="CDD" id="cd01647">
    <property type="entry name" value="RT_LTR"/>
    <property type="match status" value="1"/>
</dbReference>
<keyword evidence="3" id="KW-0548">Nucleotidyltransferase</keyword>
<dbReference type="FunFam" id="3.10.10.10:FF:000007">
    <property type="entry name" value="Retrovirus-related Pol polyprotein from transposon 17.6-like Protein"/>
    <property type="match status" value="1"/>
</dbReference>
<dbReference type="AlphaFoldDB" id="A0A699HZE6"/>
<dbReference type="PANTHER" id="PTHR24559">
    <property type="entry name" value="TRANSPOSON TY3-I GAG-POL POLYPROTEIN"/>
    <property type="match status" value="1"/>
</dbReference>
<accession>A0A699HZE6</accession>
<feature type="compositionally biased region" description="Low complexity" evidence="8">
    <location>
        <begin position="175"/>
        <end position="186"/>
    </location>
</feature>
<dbReference type="Gene3D" id="3.30.70.270">
    <property type="match status" value="1"/>
</dbReference>
<dbReference type="InterPro" id="IPR053134">
    <property type="entry name" value="RNA-dir_DNA_polymerase"/>
</dbReference>
<dbReference type="Gene3D" id="3.10.10.10">
    <property type="entry name" value="HIV Type 1 Reverse Transcriptase, subunit A, domain 1"/>
    <property type="match status" value="2"/>
</dbReference>
<dbReference type="InterPro" id="IPR036397">
    <property type="entry name" value="RNaseH_sf"/>
</dbReference>
<feature type="domain" description="Integrase catalytic" evidence="9">
    <location>
        <begin position="476"/>
        <end position="674"/>
    </location>
</feature>
<feature type="region of interest" description="Disordered" evidence="8">
    <location>
        <begin position="167"/>
        <end position="194"/>
    </location>
</feature>
<keyword evidence="5" id="KW-0255">Endonuclease</keyword>
<keyword evidence="6" id="KW-0378">Hydrolase</keyword>
<keyword evidence="1" id="KW-0645">Protease</keyword>
<evidence type="ECO:0000256" key="3">
    <source>
        <dbReference type="ARBA" id="ARBA00022695"/>
    </source>
</evidence>
<organism evidence="10">
    <name type="scientific">Tanacetum cinerariifolium</name>
    <name type="common">Dalmatian daisy</name>
    <name type="synonym">Chrysanthemum cinerariifolium</name>
    <dbReference type="NCBI Taxonomy" id="118510"/>
    <lineage>
        <taxon>Eukaryota</taxon>
        <taxon>Viridiplantae</taxon>
        <taxon>Streptophyta</taxon>
        <taxon>Embryophyta</taxon>
        <taxon>Tracheophyta</taxon>
        <taxon>Spermatophyta</taxon>
        <taxon>Magnoliopsida</taxon>
        <taxon>eudicotyledons</taxon>
        <taxon>Gunneridae</taxon>
        <taxon>Pentapetalae</taxon>
        <taxon>asterids</taxon>
        <taxon>campanulids</taxon>
        <taxon>Asterales</taxon>
        <taxon>Asteraceae</taxon>
        <taxon>Asteroideae</taxon>
        <taxon>Anthemideae</taxon>
        <taxon>Anthemidinae</taxon>
        <taxon>Tanacetum</taxon>
    </lineage>
</organism>
<dbReference type="GO" id="GO:0003964">
    <property type="term" value="F:RNA-directed DNA polymerase activity"/>
    <property type="evidence" value="ECO:0007669"/>
    <property type="project" value="UniProtKB-KW"/>
</dbReference>
<dbReference type="GO" id="GO:0015074">
    <property type="term" value="P:DNA integration"/>
    <property type="evidence" value="ECO:0007669"/>
    <property type="project" value="InterPro"/>
</dbReference>
<dbReference type="InterPro" id="IPR001584">
    <property type="entry name" value="Integrase_cat-core"/>
</dbReference>
<evidence type="ECO:0000256" key="5">
    <source>
        <dbReference type="ARBA" id="ARBA00022759"/>
    </source>
</evidence>
<evidence type="ECO:0000256" key="7">
    <source>
        <dbReference type="ARBA" id="ARBA00022918"/>
    </source>
</evidence>
<protein>
    <submittedName>
        <fullName evidence="10">Reverse transcriptase domain-containing protein</fullName>
    </submittedName>
</protein>
<sequence>MAALTFVDSHNMVAYLKKSEANVDFVEIVDFLNASPIKYALTKMAPKRTTRPTPATTKTTTTTPVTNAQLKTVGPDVAYTMTWTNLRKKMTDKYCPRGEIQKLEIELWNLKVKELDKIERYIGGLPDMIHESVMAPKPKTMQDIIEFAAELMDKMISTFAECQAKNKRKFEGTSKNNQNQQQNKRQNTGKADTAGSVRRNLTEDLYLCASNATITMTDHVLLNATSATELAIWPVTVGVLQMPILLTIKRALGQGNETLIVRGDGSDQGNETYLNIISCTKTNKYMLKGCHIFLAHVNTKETEDKSKKKRFEDVPIVRDVTEAPYRLAPFEMKELSEQLKELSDKGFIRPSSSPWGASVLFFKKKDGSFRIVYFKIDLRSGYHQLRVHEEDIPNTAFRTRYGHYEFLVMPFGLTNAPSNKKEHEEHLKAILEFLKKEELYAKFSKCEFWIPKGRSWLPCYTDMRTMIMHESHKSKYSIYPGSDKMYHDMKRLYWWTSMKADITTYVSKCLTCTKFKAEHQRPSGLLSQGYDTIWVIVNRLTKSATFVPMRKTDPMEKLARMYLKEVVTRHEIPVLIIYDRDPRFTSIFWRSLQKALGTSLDMSTTYHPHTNGQSERTIQTLEDMMRACVIDFGKVQETTLKLHAKLEAEFDKEQRIAKEKAQQEVEANITLIESWDDVQAKIDADYQLTERLQAEEQEELTDAKKAKLFMQLL</sequence>
<dbReference type="InterPro" id="IPR041588">
    <property type="entry name" value="Integrase_H2C2"/>
</dbReference>
<dbReference type="GO" id="GO:0004519">
    <property type="term" value="F:endonuclease activity"/>
    <property type="evidence" value="ECO:0007669"/>
    <property type="project" value="UniProtKB-KW"/>
</dbReference>
<name>A0A699HZE6_TANCI</name>
<dbReference type="InterPro" id="IPR043502">
    <property type="entry name" value="DNA/RNA_pol_sf"/>
</dbReference>
<gene>
    <name evidence="10" type="ORF">Tci_461430</name>
</gene>
<keyword evidence="7 10" id="KW-0695">RNA-directed DNA polymerase</keyword>
<evidence type="ECO:0000313" key="10">
    <source>
        <dbReference type="EMBL" id="GEY89456.1"/>
    </source>
</evidence>
<evidence type="ECO:0000256" key="6">
    <source>
        <dbReference type="ARBA" id="ARBA00022801"/>
    </source>
</evidence>
<comment type="caution">
    <text evidence="10">The sequence shown here is derived from an EMBL/GenBank/DDBJ whole genome shotgun (WGS) entry which is preliminary data.</text>
</comment>
<dbReference type="GO" id="GO:0008233">
    <property type="term" value="F:peptidase activity"/>
    <property type="evidence" value="ECO:0007669"/>
    <property type="project" value="UniProtKB-KW"/>
</dbReference>
<dbReference type="GO" id="GO:0006508">
    <property type="term" value="P:proteolysis"/>
    <property type="evidence" value="ECO:0007669"/>
    <property type="project" value="UniProtKB-KW"/>
</dbReference>
<dbReference type="Pfam" id="PF17921">
    <property type="entry name" value="Integrase_H2C2"/>
    <property type="match status" value="1"/>
</dbReference>
<dbReference type="EMBL" id="BKCJ010220048">
    <property type="protein sequence ID" value="GEY89456.1"/>
    <property type="molecule type" value="Genomic_DNA"/>
</dbReference>
<dbReference type="InterPro" id="IPR043128">
    <property type="entry name" value="Rev_trsase/Diguanyl_cyclase"/>
</dbReference>
<dbReference type="InterPro" id="IPR012337">
    <property type="entry name" value="RNaseH-like_sf"/>
</dbReference>
<dbReference type="SUPFAM" id="SSF53098">
    <property type="entry name" value="Ribonuclease H-like"/>
    <property type="match status" value="1"/>
</dbReference>
<evidence type="ECO:0000259" key="9">
    <source>
        <dbReference type="PROSITE" id="PS50994"/>
    </source>
</evidence>
<dbReference type="GO" id="GO:0003676">
    <property type="term" value="F:nucleic acid binding"/>
    <property type="evidence" value="ECO:0007669"/>
    <property type="project" value="InterPro"/>
</dbReference>
<evidence type="ECO:0000256" key="4">
    <source>
        <dbReference type="ARBA" id="ARBA00022722"/>
    </source>
</evidence>
<evidence type="ECO:0000256" key="1">
    <source>
        <dbReference type="ARBA" id="ARBA00022670"/>
    </source>
</evidence>
<reference evidence="10" key="1">
    <citation type="journal article" date="2019" name="Sci. Rep.">
        <title>Draft genome of Tanacetum cinerariifolium, the natural source of mosquito coil.</title>
        <authorList>
            <person name="Yamashiro T."/>
            <person name="Shiraishi A."/>
            <person name="Satake H."/>
            <person name="Nakayama K."/>
        </authorList>
    </citation>
    <scope>NUCLEOTIDE SEQUENCE</scope>
</reference>
<keyword evidence="4" id="KW-0540">Nuclease</keyword>
<dbReference type="PANTHER" id="PTHR24559:SF427">
    <property type="entry name" value="RNA-DIRECTED DNA POLYMERASE"/>
    <property type="match status" value="1"/>
</dbReference>
<evidence type="ECO:0000256" key="8">
    <source>
        <dbReference type="SAM" id="MobiDB-lite"/>
    </source>
</evidence>
<dbReference type="PROSITE" id="PS50994">
    <property type="entry name" value="INTEGRASE"/>
    <property type="match status" value="1"/>
</dbReference>
<dbReference type="Gene3D" id="3.30.420.10">
    <property type="entry name" value="Ribonuclease H-like superfamily/Ribonuclease H"/>
    <property type="match status" value="1"/>
</dbReference>
<evidence type="ECO:0000256" key="2">
    <source>
        <dbReference type="ARBA" id="ARBA00022679"/>
    </source>
</evidence>
<proteinExistence type="predicted"/>
<keyword evidence="2" id="KW-0808">Transferase</keyword>
<dbReference type="Gene3D" id="1.10.340.70">
    <property type="match status" value="1"/>
</dbReference>